<evidence type="ECO:0000313" key="3">
    <source>
        <dbReference type="Proteomes" id="UP000042997"/>
    </source>
</evidence>
<feature type="transmembrane region" description="Helical" evidence="1">
    <location>
        <begin position="279"/>
        <end position="299"/>
    </location>
</feature>
<evidence type="ECO:0000256" key="1">
    <source>
        <dbReference type="SAM" id="Phobius"/>
    </source>
</evidence>
<feature type="transmembrane region" description="Helical" evidence="1">
    <location>
        <begin position="223"/>
        <end position="242"/>
    </location>
</feature>
<dbReference type="AlphaFoldDB" id="A0A098BXC9"/>
<feature type="transmembrane region" description="Helical" evidence="1">
    <location>
        <begin position="192"/>
        <end position="216"/>
    </location>
</feature>
<evidence type="ECO:0008006" key="4">
    <source>
        <dbReference type="Google" id="ProtNLM"/>
    </source>
</evidence>
<organism evidence="2 3">
    <name type="scientific">Rhodococcus ruber</name>
    <dbReference type="NCBI Taxonomy" id="1830"/>
    <lineage>
        <taxon>Bacteria</taxon>
        <taxon>Bacillati</taxon>
        <taxon>Actinomycetota</taxon>
        <taxon>Actinomycetes</taxon>
        <taxon>Mycobacteriales</taxon>
        <taxon>Nocardiaceae</taxon>
        <taxon>Rhodococcus</taxon>
    </lineage>
</organism>
<protein>
    <recommendedName>
        <fullName evidence="4">ABC transporter permease</fullName>
    </recommendedName>
</protein>
<feature type="transmembrane region" description="Helical" evidence="1">
    <location>
        <begin position="153"/>
        <end position="180"/>
    </location>
</feature>
<accession>A0A098BXC9</accession>
<keyword evidence="1" id="KW-0812">Transmembrane</keyword>
<gene>
    <name evidence="2" type="ORF">RHRU231_950031</name>
</gene>
<dbReference type="Proteomes" id="UP000042997">
    <property type="component" value="Unassembled WGS sequence"/>
</dbReference>
<name>A0A098BXC9_9NOCA</name>
<feature type="transmembrane region" description="Helical" evidence="1">
    <location>
        <begin position="101"/>
        <end position="124"/>
    </location>
</feature>
<keyword evidence="1" id="KW-1133">Transmembrane helix</keyword>
<keyword evidence="1" id="KW-0472">Membrane</keyword>
<feature type="transmembrane region" description="Helical" evidence="1">
    <location>
        <begin position="63"/>
        <end position="89"/>
    </location>
</feature>
<sequence length="307" mass="30934">MGDAGTAGSTAPVPGAVPTAPATAAVPGAVPALPTASSADRLGRTPLTALLTAEFRKVLGLRYWWILGIAPAVVGLFSGALTLPILTTLEGLVGENFAEAAAAAIGVAVALALVFLFAALFGVVNTGSEFQHRTIVTSFLTARGRDGVVAAKLTTAVAFGLLYCVVVETVSVLTVLMFGGGPSGDGSGAGNVAAVLGAGLFAAMLWALMGAGLGLLTGSTAGSVLAITAWVPFGELIVSLILDGLGAGALARLLPGQLTWYTVFTAIDLPEEVDPAVTWPAAPLGLLGWTVLLCGLGWWRTRTRDIV</sequence>
<dbReference type="eggNOG" id="ENOG5032XHD">
    <property type="taxonomic scope" value="Bacteria"/>
</dbReference>
<evidence type="ECO:0000313" key="2">
    <source>
        <dbReference type="EMBL" id="CDZ92381.1"/>
    </source>
</evidence>
<reference evidence="2 3" key="1">
    <citation type="journal article" date="2014" name="Genome Announc.">
        <title>Draft Genome Sequence of Propane- and Butane-Oxidizing Actinobacterium Rhodococcus ruber IEGM 231.</title>
        <authorList>
            <person name="Ivshina I.B."/>
            <person name="Kuyukina M.S."/>
            <person name="Krivoruchko A.V."/>
            <person name="Barbe V."/>
            <person name="Fischer C."/>
        </authorList>
    </citation>
    <scope>NUCLEOTIDE SEQUENCE [LARGE SCALE GENOMIC DNA]</scope>
</reference>
<dbReference type="EMBL" id="CCSD01000111">
    <property type="protein sequence ID" value="CDZ92381.1"/>
    <property type="molecule type" value="Genomic_DNA"/>
</dbReference>
<proteinExistence type="predicted"/>